<evidence type="ECO:0000256" key="1">
    <source>
        <dbReference type="SAM" id="SignalP"/>
    </source>
</evidence>
<proteinExistence type="predicted"/>
<feature type="chain" id="PRO_5014740614" description="Lipoprotein" evidence="1">
    <location>
        <begin position="22"/>
        <end position="148"/>
    </location>
</feature>
<comment type="caution">
    <text evidence="2">The sequence shown here is derived from an EMBL/GenBank/DDBJ whole genome shotgun (WGS) entry which is preliminary data.</text>
</comment>
<dbReference type="AlphaFoldDB" id="A0A2M7TKE0"/>
<feature type="signal peptide" evidence="1">
    <location>
        <begin position="1"/>
        <end position="21"/>
    </location>
</feature>
<name>A0A2M7TKE0_UNCKA</name>
<dbReference type="PROSITE" id="PS51257">
    <property type="entry name" value="PROKAR_LIPOPROTEIN"/>
    <property type="match status" value="1"/>
</dbReference>
<evidence type="ECO:0000313" key="2">
    <source>
        <dbReference type="EMBL" id="PIZ47261.1"/>
    </source>
</evidence>
<dbReference type="Proteomes" id="UP000228920">
    <property type="component" value="Unassembled WGS sequence"/>
</dbReference>
<reference evidence="3" key="1">
    <citation type="submission" date="2017-09" db="EMBL/GenBank/DDBJ databases">
        <title>Depth-based differentiation of microbial function through sediment-hosted aquifers and enrichment of novel symbionts in the deep terrestrial subsurface.</title>
        <authorList>
            <person name="Probst A.J."/>
            <person name="Ladd B."/>
            <person name="Jarett J.K."/>
            <person name="Geller-Mcgrath D.E."/>
            <person name="Sieber C.M.K."/>
            <person name="Emerson J.B."/>
            <person name="Anantharaman K."/>
            <person name="Thomas B.C."/>
            <person name="Malmstrom R."/>
            <person name="Stieglmeier M."/>
            <person name="Klingl A."/>
            <person name="Woyke T."/>
            <person name="Ryan C.M."/>
            <person name="Banfield J.F."/>
        </authorList>
    </citation>
    <scope>NUCLEOTIDE SEQUENCE [LARGE SCALE GENOMIC DNA]</scope>
</reference>
<sequence>MKKLVLLFMLVLMLTSCTRDRGDSNYTPIPTSNYNPSRLELSSTFKGSHPGKTHILNVGDSINILVRTCETESEQRELSLASISEKTAVFYGLNPESQLSGVGGTLTNKPYCGENRKLTLAVYVTEITPKFVEVYVYTPSAMGVVDAD</sequence>
<protein>
    <recommendedName>
        <fullName evidence="4">Lipoprotein</fullName>
    </recommendedName>
</protein>
<accession>A0A2M7TKE0</accession>
<keyword evidence="1" id="KW-0732">Signal</keyword>
<organism evidence="2 3">
    <name type="scientific">candidate division WWE3 bacterium CG_4_10_14_0_2_um_filter_41_14</name>
    <dbReference type="NCBI Taxonomy" id="1975072"/>
    <lineage>
        <taxon>Bacteria</taxon>
        <taxon>Katanobacteria</taxon>
    </lineage>
</organism>
<evidence type="ECO:0000313" key="3">
    <source>
        <dbReference type="Proteomes" id="UP000228920"/>
    </source>
</evidence>
<dbReference type="EMBL" id="PFNL01000057">
    <property type="protein sequence ID" value="PIZ47261.1"/>
    <property type="molecule type" value="Genomic_DNA"/>
</dbReference>
<gene>
    <name evidence="2" type="ORF">COY32_01985</name>
</gene>
<evidence type="ECO:0008006" key="4">
    <source>
        <dbReference type="Google" id="ProtNLM"/>
    </source>
</evidence>